<dbReference type="EMBL" id="ANOH01000008">
    <property type="protein sequence ID" value="EMI58413.1"/>
    <property type="molecule type" value="Genomic_DNA"/>
</dbReference>
<sequence length="61" mass="6753">MATIASLAYREARTLGKTEGIEADTEISEKMSEQTRLPGSGNESKRFQKRSHGRAITPTAW</sequence>
<evidence type="ECO:0000313" key="3">
    <source>
        <dbReference type="Proteomes" id="UP000011885"/>
    </source>
</evidence>
<comment type="caution">
    <text evidence="2">The sequence shown here is derived from an EMBL/GenBank/DDBJ whole genome shotgun (WGS) entry which is preliminary data.</text>
</comment>
<feature type="region of interest" description="Disordered" evidence="1">
    <location>
        <begin position="13"/>
        <end position="61"/>
    </location>
</feature>
<protein>
    <submittedName>
        <fullName evidence="2">Uncharacterized protein</fullName>
    </submittedName>
</protein>
<evidence type="ECO:0000313" key="2">
    <source>
        <dbReference type="EMBL" id="EMI58413.1"/>
    </source>
</evidence>
<name>M5UQZ7_9BACT</name>
<gene>
    <name evidence="2" type="ORF">RSSM_00140</name>
</gene>
<reference evidence="2 3" key="1">
    <citation type="journal article" date="2013" name="Mar. Genomics">
        <title>Expression of sulfatases in Rhodopirellula baltica and the diversity of sulfatases in the genus Rhodopirellula.</title>
        <authorList>
            <person name="Wegner C.E."/>
            <person name="Richter-Heitmann T."/>
            <person name="Klindworth A."/>
            <person name="Klockow C."/>
            <person name="Richter M."/>
            <person name="Achstetter T."/>
            <person name="Glockner F.O."/>
            <person name="Harder J."/>
        </authorList>
    </citation>
    <scope>NUCLEOTIDE SEQUENCE [LARGE SCALE GENOMIC DNA]</scope>
    <source>
        <strain evidence="2 3">SM41</strain>
    </source>
</reference>
<keyword evidence="3" id="KW-1185">Reference proteome</keyword>
<accession>M5UQZ7</accession>
<dbReference type="AlphaFoldDB" id="M5UQZ7"/>
<proteinExistence type="predicted"/>
<dbReference type="Proteomes" id="UP000011885">
    <property type="component" value="Unassembled WGS sequence"/>
</dbReference>
<evidence type="ECO:0000256" key="1">
    <source>
        <dbReference type="SAM" id="MobiDB-lite"/>
    </source>
</evidence>
<dbReference type="PATRIC" id="fig|1263870.3.peg.156"/>
<organism evidence="2 3">
    <name type="scientific">Rhodopirellula sallentina SM41</name>
    <dbReference type="NCBI Taxonomy" id="1263870"/>
    <lineage>
        <taxon>Bacteria</taxon>
        <taxon>Pseudomonadati</taxon>
        <taxon>Planctomycetota</taxon>
        <taxon>Planctomycetia</taxon>
        <taxon>Pirellulales</taxon>
        <taxon>Pirellulaceae</taxon>
        <taxon>Rhodopirellula</taxon>
    </lineage>
</organism>